<proteinExistence type="predicted"/>
<dbReference type="Proteomes" id="UP000694563">
    <property type="component" value="Chromosome 13"/>
</dbReference>
<dbReference type="AlphaFoldDB" id="A0A8C3UTY6"/>
<organism evidence="1 2">
    <name type="scientific">Catharus ustulatus</name>
    <name type="common">Russet-backed thrush</name>
    <name type="synonym">Hylocichla ustulatus</name>
    <dbReference type="NCBI Taxonomy" id="91951"/>
    <lineage>
        <taxon>Eukaryota</taxon>
        <taxon>Metazoa</taxon>
        <taxon>Chordata</taxon>
        <taxon>Craniata</taxon>
        <taxon>Vertebrata</taxon>
        <taxon>Euteleostomi</taxon>
        <taxon>Archelosauria</taxon>
        <taxon>Archosauria</taxon>
        <taxon>Dinosauria</taxon>
        <taxon>Saurischia</taxon>
        <taxon>Theropoda</taxon>
        <taxon>Coelurosauria</taxon>
        <taxon>Aves</taxon>
        <taxon>Neognathae</taxon>
        <taxon>Neoaves</taxon>
        <taxon>Telluraves</taxon>
        <taxon>Australaves</taxon>
        <taxon>Passeriformes</taxon>
        <taxon>Turdidae</taxon>
        <taxon>Catharus</taxon>
    </lineage>
</organism>
<sequence length="76" mass="8792">RDCIWHENFESKPCAFHCCSWEICANLFSFLLFSKVAHSLDRGAKVYWALTCKHWLVFAQPSGNHSCALICKRSEL</sequence>
<keyword evidence="2" id="KW-1185">Reference proteome</keyword>
<reference evidence="1" key="1">
    <citation type="submission" date="2020-10" db="EMBL/GenBank/DDBJ databases">
        <title>Catharus ustulatus (Swainson's thrush) genome, bCatUst1, primary haplotype v2.</title>
        <authorList>
            <person name="Delmore K."/>
            <person name="Vafadar M."/>
            <person name="Formenti G."/>
            <person name="Chow W."/>
            <person name="Pelan S."/>
            <person name="Howe K."/>
            <person name="Rhie A."/>
            <person name="Mountcastle J."/>
            <person name="Haase B."/>
            <person name="Fedrigo O."/>
            <person name="Jarvis E.D."/>
        </authorList>
    </citation>
    <scope>NUCLEOTIDE SEQUENCE [LARGE SCALE GENOMIC DNA]</scope>
</reference>
<dbReference type="Ensembl" id="ENSCUST00005020182.1">
    <property type="protein sequence ID" value="ENSCUSP00005019442.1"/>
    <property type="gene ID" value="ENSCUSG00005012452.1"/>
</dbReference>
<reference evidence="1" key="2">
    <citation type="submission" date="2025-08" db="UniProtKB">
        <authorList>
            <consortium name="Ensembl"/>
        </authorList>
    </citation>
    <scope>IDENTIFICATION</scope>
</reference>
<evidence type="ECO:0000313" key="2">
    <source>
        <dbReference type="Proteomes" id="UP000694563"/>
    </source>
</evidence>
<reference evidence="1" key="3">
    <citation type="submission" date="2025-09" db="UniProtKB">
        <authorList>
            <consortium name="Ensembl"/>
        </authorList>
    </citation>
    <scope>IDENTIFICATION</scope>
</reference>
<evidence type="ECO:0000313" key="1">
    <source>
        <dbReference type="Ensembl" id="ENSCUSP00005019442.1"/>
    </source>
</evidence>
<protein>
    <submittedName>
        <fullName evidence="1">Uncharacterized protein</fullName>
    </submittedName>
</protein>
<name>A0A8C3UTY6_CATUS</name>
<accession>A0A8C3UTY6</accession>